<feature type="compositionally biased region" description="Low complexity" evidence="3">
    <location>
        <begin position="278"/>
        <end position="296"/>
    </location>
</feature>
<feature type="compositionally biased region" description="Basic and acidic residues" evidence="3">
    <location>
        <begin position="254"/>
        <end position="266"/>
    </location>
</feature>
<feature type="compositionally biased region" description="Basic and acidic residues" evidence="3">
    <location>
        <begin position="93"/>
        <end position="139"/>
    </location>
</feature>
<gene>
    <name evidence="4" type="ORF">DRE_04744</name>
</gene>
<feature type="compositionally biased region" description="Polar residues" evidence="3">
    <location>
        <begin position="64"/>
        <end position="78"/>
    </location>
</feature>
<dbReference type="EMBL" id="KI966422">
    <property type="protein sequence ID" value="EWC45951.1"/>
    <property type="molecule type" value="Genomic_DNA"/>
</dbReference>
<feature type="compositionally biased region" description="Basic and acidic residues" evidence="3">
    <location>
        <begin position="38"/>
        <end position="53"/>
    </location>
</feature>
<feature type="compositionally biased region" description="Basic residues" evidence="3">
    <location>
        <begin position="196"/>
        <end position="208"/>
    </location>
</feature>
<feature type="compositionally biased region" description="Polar residues" evidence="3">
    <location>
        <begin position="23"/>
        <end position="35"/>
    </location>
</feature>
<keyword evidence="5" id="KW-1185">Reference proteome</keyword>
<feature type="compositionally biased region" description="Low complexity" evidence="3">
    <location>
        <begin position="219"/>
        <end position="228"/>
    </location>
</feature>
<dbReference type="OrthoDB" id="5430658at2759"/>
<proteinExistence type="inferred from homology"/>
<evidence type="ECO:0000256" key="2">
    <source>
        <dbReference type="ARBA" id="ARBA00023054"/>
    </source>
</evidence>
<keyword evidence="2" id="KW-0175">Coiled coil</keyword>
<dbReference type="AlphaFoldDB" id="W7HPB5"/>
<comment type="similarity">
    <text evidence="1">Belongs to the SPT2 family.</text>
</comment>
<feature type="compositionally biased region" description="Low complexity" evidence="3">
    <location>
        <begin position="153"/>
        <end position="162"/>
    </location>
</feature>
<name>W7HPB5_9PEZI</name>
<protein>
    <submittedName>
        <fullName evidence="4">Uncharacterized protein</fullName>
    </submittedName>
</protein>
<feature type="region of interest" description="Disordered" evidence="3">
    <location>
        <begin position="1"/>
        <end position="323"/>
    </location>
</feature>
<dbReference type="Pfam" id="PF08243">
    <property type="entry name" value="SPT2"/>
    <property type="match status" value="1"/>
</dbReference>
<feature type="compositionally biased region" description="Basic and acidic residues" evidence="3">
    <location>
        <begin position="297"/>
        <end position="318"/>
    </location>
</feature>
<evidence type="ECO:0000313" key="5">
    <source>
        <dbReference type="Proteomes" id="UP000024837"/>
    </source>
</evidence>
<accession>W7HPB5</accession>
<feature type="compositionally biased region" description="Basic and acidic residues" evidence="3">
    <location>
        <begin position="209"/>
        <end position="218"/>
    </location>
</feature>
<dbReference type="Proteomes" id="UP000024837">
    <property type="component" value="Unassembled WGS sequence"/>
</dbReference>
<dbReference type="SMART" id="SM00784">
    <property type="entry name" value="SPT2"/>
    <property type="match status" value="1"/>
</dbReference>
<dbReference type="InterPro" id="IPR013256">
    <property type="entry name" value="Chromatin_SPT2"/>
</dbReference>
<evidence type="ECO:0000256" key="1">
    <source>
        <dbReference type="ARBA" id="ARBA00006461"/>
    </source>
</evidence>
<evidence type="ECO:0000313" key="4">
    <source>
        <dbReference type="EMBL" id="EWC45951.1"/>
    </source>
</evidence>
<feature type="compositionally biased region" description="Low complexity" evidence="3">
    <location>
        <begin position="236"/>
        <end position="251"/>
    </location>
</feature>
<reference evidence="4 5" key="1">
    <citation type="submission" date="2013-05" db="EMBL/GenBank/DDBJ databases">
        <title>Drechslerella stenobrocha genome reveals carnivorous origination and mechanical trapping mechanism of predatory fungi.</title>
        <authorList>
            <person name="Liu X."/>
            <person name="Zhang W."/>
            <person name="Liu K."/>
        </authorList>
    </citation>
    <scope>NUCLEOTIDE SEQUENCE [LARGE SCALE GENOMIC DNA]</scope>
    <source>
        <strain evidence="4 5">248</strain>
    </source>
</reference>
<organism evidence="4 5">
    <name type="scientific">Drechslerella stenobrocha 248</name>
    <dbReference type="NCBI Taxonomy" id="1043628"/>
    <lineage>
        <taxon>Eukaryota</taxon>
        <taxon>Fungi</taxon>
        <taxon>Dikarya</taxon>
        <taxon>Ascomycota</taxon>
        <taxon>Pezizomycotina</taxon>
        <taxon>Orbiliomycetes</taxon>
        <taxon>Orbiliales</taxon>
        <taxon>Orbiliaceae</taxon>
        <taxon>Drechslerella</taxon>
    </lineage>
</organism>
<evidence type="ECO:0000256" key="3">
    <source>
        <dbReference type="SAM" id="MobiDB-lite"/>
    </source>
</evidence>
<dbReference type="HOGENOM" id="CLU_713771_0_0_1"/>
<sequence>MATGPGGGFSISNFLDQYEPSGLTGTASTSKSSTNGRGSDDRGSSSGVRRERPAPIGVPAWGTDTKSNTASPLSTFTPPISKALDATQTTGDAAERKRKLEENKADEPKKKSRFDGMTREQKVAEVKRLKALKASKEAAKQSSAPVKDGNGSGSAASNPNSPTTAEASRKPVKGSYAEIMERAKQIQATAIQPPKIVHKEHKVEKKKIAKSDKPELAKKSAAAGSLKAKGTKMGTSSGISKQPPPKSSSRLPPKKAEPSKPIESRPKAQSSVEWSGTARPSASAKPPASKSSSRPAEPSRETGRSRDHSWERERERSRYRSPVKKYRYAESDEDDYYSDSDDMEATGVDILEEEELSREVGFREDIAAEREERELAARKRRLMGRRG</sequence>